<dbReference type="AlphaFoldDB" id="A0A2A5W5P6"/>
<evidence type="ECO:0000313" key="8">
    <source>
        <dbReference type="EMBL" id="PDH31800.1"/>
    </source>
</evidence>
<dbReference type="InterPro" id="IPR002937">
    <property type="entry name" value="Amino_oxidase"/>
</dbReference>
<dbReference type="Gene3D" id="1.20.1440.240">
    <property type="match status" value="1"/>
</dbReference>
<evidence type="ECO:0000313" key="9">
    <source>
        <dbReference type="Proteomes" id="UP000219329"/>
    </source>
</evidence>
<accession>A0A2A5W5P6</accession>
<dbReference type="InterPro" id="IPR036188">
    <property type="entry name" value="FAD/NAD-bd_sf"/>
</dbReference>
<sequence>MKNDNPNQSRREFLHKIGEIGGTAAVYQAMVSMGLLVSGEAQAGSTRLRWNERSAQLGNITKPTVAILGAGISGLCAAYELKKAGFPFYLIEARDRPGGRSHTIRSGSVVNEIDSQQVCSFDSSQELYFNAGPARISQTHSNLLSYCRELSVPMQALVNDNRGAFIHNSAAFGGMPVRAREVITAMRGNIAELLAKAVNSGALDSDIGFSEQSAVVNVLRDYGDLNVGNFFNGSTRGGLTDGTGGLTPGSSKTSLNLDDFFFNTNVPFTPNFSESINQSATMMQPVGGMDKIASAFSNEVNEEAYYGVEITGIYRAGNRVRIEGSANGASGALEIDYAIIAIPPSVLRNIPNDFSSAAANAITQVQYANPTKIAFQSPRFWESEDNIYGGISWTDPEILQIWYPSGGFAQQDGIIVGSYLFGGRHATNFQNLSIKERIEFALAGGEKVHPQYRQNLRAGLSVAWAKVPYSLGGWSVSTPSTLLQSPDGPFLFAGDHLTYLQGWQEGAVISSLNALNNLLDIMGAS</sequence>
<evidence type="ECO:0000256" key="4">
    <source>
        <dbReference type="ARBA" id="ARBA00017871"/>
    </source>
</evidence>
<keyword evidence="5" id="KW-0073">Auxin biosynthesis</keyword>
<proteinExistence type="inferred from homology"/>
<dbReference type="EC" id="1.13.12.3" evidence="3"/>
<dbReference type="GO" id="GO:0009851">
    <property type="term" value="P:auxin biosynthetic process"/>
    <property type="evidence" value="ECO:0007669"/>
    <property type="project" value="UniProtKB-KW"/>
</dbReference>
<comment type="pathway">
    <text evidence="1">Plant hormone metabolism; auxin biosynthesis.</text>
</comment>
<dbReference type="SUPFAM" id="SSF51905">
    <property type="entry name" value="FAD/NAD(P)-binding domain"/>
    <property type="match status" value="1"/>
</dbReference>
<dbReference type="Gene3D" id="3.50.50.60">
    <property type="entry name" value="FAD/NAD(P)-binding domain"/>
    <property type="match status" value="1"/>
</dbReference>
<evidence type="ECO:0000256" key="5">
    <source>
        <dbReference type="ARBA" id="ARBA00023070"/>
    </source>
</evidence>
<dbReference type="GO" id="GO:0050361">
    <property type="term" value="F:tryptophan 2-monooxygenase activity"/>
    <property type="evidence" value="ECO:0007669"/>
    <property type="project" value="UniProtKB-EC"/>
</dbReference>
<evidence type="ECO:0000256" key="1">
    <source>
        <dbReference type="ARBA" id="ARBA00004814"/>
    </source>
</evidence>
<dbReference type="SUPFAM" id="SSF54373">
    <property type="entry name" value="FAD-linked reductases, C-terminal domain"/>
    <property type="match status" value="1"/>
</dbReference>
<protein>
    <recommendedName>
        <fullName evidence="4">Tryptophan 2-monooxygenase</fullName>
        <ecNumber evidence="3">1.13.12.3</ecNumber>
    </recommendedName>
</protein>
<comment type="caution">
    <text evidence="8">The sequence shown here is derived from an EMBL/GenBank/DDBJ whole genome shotgun (WGS) entry which is preliminary data.</text>
</comment>
<organism evidence="8 9">
    <name type="scientific">OM182 bacterium MED-G28</name>
    <dbReference type="NCBI Taxonomy" id="1986256"/>
    <lineage>
        <taxon>Bacteria</taxon>
        <taxon>Pseudomonadati</taxon>
        <taxon>Pseudomonadota</taxon>
        <taxon>Gammaproteobacteria</taxon>
        <taxon>OMG group</taxon>
        <taxon>OM182 clade</taxon>
    </lineage>
</organism>
<dbReference type="PROSITE" id="PS51318">
    <property type="entry name" value="TAT"/>
    <property type="match status" value="1"/>
</dbReference>
<dbReference type="InterPro" id="IPR006311">
    <property type="entry name" value="TAT_signal"/>
</dbReference>
<dbReference type="PANTHER" id="PTHR10742:SF410">
    <property type="entry name" value="LYSINE-SPECIFIC HISTONE DEMETHYLASE 2"/>
    <property type="match status" value="1"/>
</dbReference>
<dbReference type="PANTHER" id="PTHR10742">
    <property type="entry name" value="FLAVIN MONOAMINE OXIDASE"/>
    <property type="match status" value="1"/>
</dbReference>
<dbReference type="Proteomes" id="UP000219329">
    <property type="component" value="Unassembled WGS sequence"/>
</dbReference>
<comment type="similarity">
    <text evidence="2">Belongs to the tryptophan 2-monooxygenase family.</text>
</comment>
<name>A0A2A5W5P6_9GAMM</name>
<evidence type="ECO:0000256" key="3">
    <source>
        <dbReference type="ARBA" id="ARBA00012535"/>
    </source>
</evidence>
<comment type="catalytic activity">
    <reaction evidence="6">
        <text>L-tryptophan + O2 = indole-3-acetamide + CO2 + H2O</text>
        <dbReference type="Rhea" id="RHEA:16165"/>
        <dbReference type="ChEBI" id="CHEBI:15377"/>
        <dbReference type="ChEBI" id="CHEBI:15379"/>
        <dbReference type="ChEBI" id="CHEBI:16031"/>
        <dbReference type="ChEBI" id="CHEBI:16526"/>
        <dbReference type="ChEBI" id="CHEBI:57912"/>
        <dbReference type="EC" id="1.13.12.3"/>
    </reaction>
</comment>
<dbReference type="EMBL" id="NTJZ01000025">
    <property type="protein sequence ID" value="PDH31800.1"/>
    <property type="molecule type" value="Genomic_DNA"/>
</dbReference>
<reference evidence="8 9" key="1">
    <citation type="submission" date="2017-08" db="EMBL/GenBank/DDBJ databases">
        <title>Fine stratification of microbial communities through a metagenomic profile of the photic zone.</title>
        <authorList>
            <person name="Haro-Moreno J.M."/>
            <person name="Lopez-Perez M."/>
            <person name="De La Torre J."/>
            <person name="Picazo A."/>
            <person name="Camacho A."/>
            <person name="Rodriguez-Valera F."/>
        </authorList>
    </citation>
    <scope>NUCLEOTIDE SEQUENCE [LARGE SCALE GENOMIC DNA]</scope>
    <source>
        <strain evidence="8">MED-G28</strain>
    </source>
</reference>
<evidence type="ECO:0000259" key="7">
    <source>
        <dbReference type="Pfam" id="PF01593"/>
    </source>
</evidence>
<evidence type="ECO:0000256" key="6">
    <source>
        <dbReference type="ARBA" id="ARBA00047321"/>
    </source>
</evidence>
<dbReference type="InterPro" id="IPR050281">
    <property type="entry name" value="Flavin_monoamine_oxidase"/>
</dbReference>
<dbReference type="Gene3D" id="3.90.660.10">
    <property type="match status" value="1"/>
</dbReference>
<dbReference type="Pfam" id="PF01593">
    <property type="entry name" value="Amino_oxidase"/>
    <property type="match status" value="1"/>
</dbReference>
<gene>
    <name evidence="8" type="ORF">CNF02_13125</name>
</gene>
<evidence type="ECO:0000256" key="2">
    <source>
        <dbReference type="ARBA" id="ARBA00005833"/>
    </source>
</evidence>
<feature type="domain" description="Amine oxidase" evidence="7">
    <location>
        <begin position="72"/>
        <end position="514"/>
    </location>
</feature>